<dbReference type="Pfam" id="PF01593">
    <property type="entry name" value="Amino_oxidase"/>
    <property type="match status" value="1"/>
</dbReference>
<evidence type="ECO:0000313" key="3">
    <source>
        <dbReference type="Proteomes" id="UP000243978"/>
    </source>
</evidence>
<name>A0A2T6BNJ2_9RHOB</name>
<dbReference type="SUPFAM" id="SSF51905">
    <property type="entry name" value="FAD/NAD(P)-binding domain"/>
    <property type="match status" value="1"/>
</dbReference>
<sequence>MPFEPLITAPKRIAVIGGGISGMGAAHALSKSHRVVLFEAESRLGGHACTVTAGKRGDQPVDMGFIVYNTVNYPHLVELFAELGVETTESNMSFGASMKGGKLEYALHSVDAIFAQRRNAVDPRFLRMVRDIVKFNKHALRVAKDPDISIGEMLGQLGTGTWFRDKYLLPFTGAIWSTPVSRMMDFPAQALVRFMKNHALLDYEGQHQWYTVKGGSIQYVTKLESALRDQGVDLRLGAPVKAVTRGERVEVTCEGGTPERFDEVVFASHSDQALSMLADASKMERAQLGAVRYQPNEAVLHADTSMMPKRRKVWASWVYCEDVVKRTDRIDLTYWMNSLQPIPHDDPLFVTLNNTRNIREELIYETRTFHHPVYDLAALQAQKTISAMNGTNRTWFCGAWMKNGFHEDGFSSGLDVARAIAARDERLVAA</sequence>
<dbReference type="Gene3D" id="1.10.405.20">
    <property type="match status" value="1"/>
</dbReference>
<protein>
    <recommendedName>
        <fullName evidence="1">Amine oxidase domain-containing protein</fullName>
    </recommendedName>
</protein>
<dbReference type="OrthoDB" id="20837at2"/>
<dbReference type="Gene3D" id="3.50.50.60">
    <property type="entry name" value="FAD/NAD(P)-binding domain"/>
    <property type="match status" value="1"/>
</dbReference>
<dbReference type="RefSeq" id="WP_107845728.1">
    <property type="nucleotide sequence ID" value="NZ_QBKS01000001.1"/>
</dbReference>
<evidence type="ECO:0000259" key="1">
    <source>
        <dbReference type="Pfam" id="PF01593"/>
    </source>
</evidence>
<organism evidence="2 3">
    <name type="scientific">Litoreibacter ponti</name>
    <dbReference type="NCBI Taxonomy" id="1510457"/>
    <lineage>
        <taxon>Bacteria</taxon>
        <taxon>Pseudomonadati</taxon>
        <taxon>Pseudomonadota</taxon>
        <taxon>Alphaproteobacteria</taxon>
        <taxon>Rhodobacterales</taxon>
        <taxon>Roseobacteraceae</taxon>
        <taxon>Litoreibacter</taxon>
    </lineage>
</organism>
<reference evidence="2 3" key="1">
    <citation type="submission" date="2018-04" db="EMBL/GenBank/DDBJ databases">
        <title>Genomic Encyclopedia of Archaeal and Bacterial Type Strains, Phase II (KMG-II): from individual species to whole genera.</title>
        <authorList>
            <person name="Goeker M."/>
        </authorList>
    </citation>
    <scope>NUCLEOTIDE SEQUENCE [LARGE SCALE GENOMIC DNA]</scope>
    <source>
        <strain evidence="2 3">DSM 100977</strain>
    </source>
</reference>
<proteinExistence type="predicted"/>
<feature type="domain" description="Amine oxidase" evidence="1">
    <location>
        <begin position="20"/>
        <end position="279"/>
    </location>
</feature>
<dbReference type="InterPro" id="IPR002937">
    <property type="entry name" value="Amino_oxidase"/>
</dbReference>
<keyword evidence="3" id="KW-1185">Reference proteome</keyword>
<dbReference type="Gene3D" id="3.30.70.1990">
    <property type="match status" value="1"/>
</dbReference>
<dbReference type="EMBL" id="QBKS01000001">
    <property type="protein sequence ID" value="PTX57648.1"/>
    <property type="molecule type" value="Genomic_DNA"/>
</dbReference>
<dbReference type="AlphaFoldDB" id="A0A2T6BNJ2"/>
<accession>A0A2T6BNJ2</accession>
<gene>
    <name evidence="2" type="ORF">C8N43_2319</name>
</gene>
<dbReference type="Proteomes" id="UP000243978">
    <property type="component" value="Unassembled WGS sequence"/>
</dbReference>
<evidence type="ECO:0000313" key="2">
    <source>
        <dbReference type="EMBL" id="PTX57648.1"/>
    </source>
</evidence>
<dbReference type="InterPro" id="IPR050464">
    <property type="entry name" value="Zeta_carotene_desat/Oxidored"/>
</dbReference>
<comment type="caution">
    <text evidence="2">The sequence shown here is derived from an EMBL/GenBank/DDBJ whole genome shotgun (WGS) entry which is preliminary data.</text>
</comment>
<dbReference type="PANTHER" id="PTHR42923:SF17">
    <property type="entry name" value="AMINE OXIDASE DOMAIN-CONTAINING PROTEIN"/>
    <property type="match status" value="1"/>
</dbReference>
<dbReference type="PANTHER" id="PTHR42923">
    <property type="entry name" value="PROTOPORPHYRINOGEN OXIDASE"/>
    <property type="match status" value="1"/>
</dbReference>
<dbReference type="GO" id="GO:0016491">
    <property type="term" value="F:oxidoreductase activity"/>
    <property type="evidence" value="ECO:0007669"/>
    <property type="project" value="InterPro"/>
</dbReference>
<dbReference type="InterPro" id="IPR036188">
    <property type="entry name" value="FAD/NAD-bd_sf"/>
</dbReference>